<dbReference type="PROSITE" id="PS50011">
    <property type="entry name" value="PROTEIN_KINASE_DOM"/>
    <property type="match status" value="1"/>
</dbReference>
<dbReference type="InterPro" id="IPR008271">
    <property type="entry name" value="Ser/Thr_kinase_AS"/>
</dbReference>
<feature type="binding site" evidence="11">
    <location>
        <position position="507"/>
    </location>
    <ligand>
        <name>ATP</name>
        <dbReference type="ChEBI" id="CHEBI:30616"/>
    </ligand>
</feature>
<reference evidence="16" key="1">
    <citation type="submission" date="2023-05" db="EMBL/GenBank/DDBJ databases">
        <title>Nepenthes gracilis genome sequencing.</title>
        <authorList>
            <person name="Fukushima K."/>
        </authorList>
    </citation>
    <scope>NUCLEOTIDE SEQUENCE</scope>
    <source>
        <strain evidence="16">SING2019-196</strain>
    </source>
</reference>
<dbReference type="InterPro" id="IPR000719">
    <property type="entry name" value="Prot_kinase_dom"/>
</dbReference>
<dbReference type="InterPro" id="IPR017441">
    <property type="entry name" value="Protein_kinase_ATP_BS"/>
</dbReference>
<dbReference type="Pfam" id="PF00069">
    <property type="entry name" value="Pkinase"/>
    <property type="match status" value="1"/>
</dbReference>
<dbReference type="Pfam" id="PF04564">
    <property type="entry name" value="U-box"/>
    <property type="match status" value="1"/>
</dbReference>
<feature type="region of interest" description="Disordered" evidence="13">
    <location>
        <begin position="272"/>
        <end position="300"/>
    </location>
</feature>
<evidence type="ECO:0000256" key="7">
    <source>
        <dbReference type="ARBA" id="ARBA00022741"/>
    </source>
</evidence>
<dbReference type="SUPFAM" id="SSF57850">
    <property type="entry name" value="RING/U-box"/>
    <property type="match status" value="1"/>
</dbReference>
<comment type="catalytic activity">
    <reaction evidence="1">
        <text>S-ubiquitinyl-[E2 ubiquitin-conjugating enzyme]-L-cysteine + [acceptor protein]-L-lysine = [E2 ubiquitin-conjugating enzyme]-L-cysteine + N(6)-ubiquitinyl-[acceptor protein]-L-lysine.</text>
        <dbReference type="EC" id="2.3.2.27"/>
    </reaction>
</comment>
<dbReference type="GO" id="GO:0004674">
    <property type="term" value="F:protein serine/threonine kinase activity"/>
    <property type="evidence" value="ECO:0007669"/>
    <property type="project" value="UniProtKB-KW"/>
</dbReference>
<dbReference type="Gene3D" id="3.30.40.10">
    <property type="entry name" value="Zinc/RING finger domain, C3HC4 (zinc finger)"/>
    <property type="match status" value="1"/>
</dbReference>
<dbReference type="PROSITE" id="PS51698">
    <property type="entry name" value="U_BOX"/>
    <property type="match status" value="1"/>
</dbReference>
<evidence type="ECO:0000256" key="2">
    <source>
        <dbReference type="ARBA" id="ARBA00003861"/>
    </source>
</evidence>
<evidence type="ECO:0000256" key="3">
    <source>
        <dbReference type="ARBA" id="ARBA00004906"/>
    </source>
</evidence>
<dbReference type="Proteomes" id="UP001279734">
    <property type="component" value="Unassembled WGS sequence"/>
</dbReference>
<keyword evidence="10 11" id="KW-0067">ATP-binding</keyword>
<feature type="domain" description="Protein kinase" evidence="14">
    <location>
        <begin position="480"/>
        <end position="750"/>
    </location>
</feature>
<dbReference type="EC" id="2.3.2.27" evidence="4"/>
<dbReference type="AlphaFoldDB" id="A0AAD3T2N7"/>
<gene>
    <name evidence="16" type="ORF">Nepgr_023557</name>
</gene>
<comment type="caution">
    <text evidence="16">The sequence shown here is derived from an EMBL/GenBank/DDBJ whole genome shotgun (WGS) entry which is preliminary data.</text>
</comment>
<dbReference type="GO" id="GO:0005524">
    <property type="term" value="F:ATP binding"/>
    <property type="evidence" value="ECO:0007669"/>
    <property type="project" value="UniProtKB-UniRule"/>
</dbReference>
<evidence type="ECO:0000256" key="12">
    <source>
        <dbReference type="SAM" id="Coils"/>
    </source>
</evidence>
<dbReference type="CDD" id="cd16655">
    <property type="entry name" value="RING-Ubox_WDSUB1-like"/>
    <property type="match status" value="1"/>
</dbReference>
<dbReference type="Gene3D" id="3.40.50.620">
    <property type="entry name" value="HUPs"/>
    <property type="match status" value="1"/>
</dbReference>
<keyword evidence="9" id="KW-0833">Ubl conjugation pathway</keyword>
<dbReference type="PANTHER" id="PTHR45647:SF100">
    <property type="entry name" value="U-BOX DOMAIN-CONTAINING PROTEIN 33"/>
    <property type="match status" value="1"/>
</dbReference>
<evidence type="ECO:0000256" key="5">
    <source>
        <dbReference type="ARBA" id="ARBA00022527"/>
    </source>
</evidence>
<evidence type="ECO:0000313" key="17">
    <source>
        <dbReference type="Proteomes" id="UP001279734"/>
    </source>
</evidence>
<evidence type="ECO:0000256" key="8">
    <source>
        <dbReference type="ARBA" id="ARBA00022777"/>
    </source>
</evidence>
<dbReference type="SUPFAM" id="SSF52402">
    <property type="entry name" value="Adenine nucleotide alpha hydrolases-like"/>
    <property type="match status" value="1"/>
</dbReference>
<keyword evidence="17" id="KW-1185">Reference proteome</keyword>
<dbReference type="Gene3D" id="3.30.200.20">
    <property type="entry name" value="Phosphorylase Kinase, domain 1"/>
    <property type="match status" value="1"/>
</dbReference>
<organism evidence="16 17">
    <name type="scientific">Nepenthes gracilis</name>
    <name type="common">Slender pitcher plant</name>
    <dbReference type="NCBI Taxonomy" id="150966"/>
    <lineage>
        <taxon>Eukaryota</taxon>
        <taxon>Viridiplantae</taxon>
        <taxon>Streptophyta</taxon>
        <taxon>Embryophyta</taxon>
        <taxon>Tracheophyta</taxon>
        <taxon>Spermatophyta</taxon>
        <taxon>Magnoliopsida</taxon>
        <taxon>eudicotyledons</taxon>
        <taxon>Gunneridae</taxon>
        <taxon>Pentapetalae</taxon>
        <taxon>Caryophyllales</taxon>
        <taxon>Nepenthaceae</taxon>
        <taxon>Nepenthes</taxon>
    </lineage>
</organism>
<comment type="pathway">
    <text evidence="3">Protein modification; protein ubiquitination.</text>
</comment>
<evidence type="ECO:0000259" key="15">
    <source>
        <dbReference type="PROSITE" id="PS51698"/>
    </source>
</evidence>
<dbReference type="PANTHER" id="PTHR45647">
    <property type="entry name" value="OS02G0152300 PROTEIN"/>
    <property type="match status" value="1"/>
</dbReference>
<dbReference type="GO" id="GO:0061630">
    <property type="term" value="F:ubiquitin protein ligase activity"/>
    <property type="evidence" value="ECO:0007669"/>
    <property type="project" value="UniProtKB-EC"/>
</dbReference>
<evidence type="ECO:0000259" key="14">
    <source>
        <dbReference type="PROSITE" id="PS50011"/>
    </source>
</evidence>
<proteinExistence type="predicted"/>
<dbReference type="EMBL" id="BSYO01000023">
    <property type="protein sequence ID" value="GMH21715.1"/>
    <property type="molecule type" value="Genomic_DNA"/>
</dbReference>
<keyword evidence="6" id="KW-0808">Transferase</keyword>
<dbReference type="InterPro" id="IPR013083">
    <property type="entry name" value="Znf_RING/FYVE/PHD"/>
</dbReference>
<accession>A0AAD3T2N7</accession>
<dbReference type="InterPro" id="IPR014729">
    <property type="entry name" value="Rossmann-like_a/b/a_fold"/>
</dbReference>
<protein>
    <recommendedName>
        <fullName evidence="4">RING-type E3 ubiquitin transferase</fullName>
        <ecNumber evidence="4">2.3.2.27</ecNumber>
    </recommendedName>
</protein>
<dbReference type="Gene3D" id="1.10.510.10">
    <property type="entry name" value="Transferase(Phosphotransferase) domain 1"/>
    <property type="match status" value="1"/>
</dbReference>
<comment type="function">
    <text evidence="2">Functions as an E3 ubiquitin ligase.</text>
</comment>
<keyword evidence="7 11" id="KW-0547">Nucleotide-binding</keyword>
<dbReference type="InterPro" id="IPR011009">
    <property type="entry name" value="Kinase-like_dom_sf"/>
</dbReference>
<name>A0AAD3T2N7_NEPGR</name>
<keyword evidence="5" id="KW-0723">Serine/threonine-protein kinase</keyword>
<dbReference type="GO" id="GO:0016567">
    <property type="term" value="P:protein ubiquitination"/>
    <property type="evidence" value="ECO:0007669"/>
    <property type="project" value="InterPro"/>
</dbReference>
<feature type="region of interest" description="Disordered" evidence="13">
    <location>
        <begin position="218"/>
        <end position="245"/>
    </location>
</feature>
<evidence type="ECO:0000256" key="10">
    <source>
        <dbReference type="ARBA" id="ARBA00022840"/>
    </source>
</evidence>
<dbReference type="PROSITE" id="PS00108">
    <property type="entry name" value="PROTEIN_KINASE_ST"/>
    <property type="match status" value="1"/>
</dbReference>
<feature type="compositionally biased region" description="Polar residues" evidence="13">
    <location>
        <begin position="218"/>
        <end position="238"/>
    </location>
</feature>
<evidence type="ECO:0000256" key="9">
    <source>
        <dbReference type="ARBA" id="ARBA00022786"/>
    </source>
</evidence>
<dbReference type="FunFam" id="3.30.200.20:FF:000039">
    <property type="entry name" value="receptor-like protein kinase FERONIA"/>
    <property type="match status" value="1"/>
</dbReference>
<dbReference type="InterPro" id="IPR051348">
    <property type="entry name" value="U-box_ubiquitin_ligases"/>
</dbReference>
<evidence type="ECO:0000256" key="4">
    <source>
        <dbReference type="ARBA" id="ARBA00012483"/>
    </source>
</evidence>
<evidence type="ECO:0000256" key="11">
    <source>
        <dbReference type="PROSITE-ProRule" id="PRU10141"/>
    </source>
</evidence>
<dbReference type="CDD" id="cd01989">
    <property type="entry name" value="USP_STK_Ubox_N"/>
    <property type="match status" value="1"/>
</dbReference>
<dbReference type="PROSITE" id="PS00107">
    <property type="entry name" value="PROTEIN_KINASE_ATP"/>
    <property type="match status" value="1"/>
</dbReference>
<dbReference type="InterPro" id="IPR003613">
    <property type="entry name" value="Ubox_domain"/>
</dbReference>
<dbReference type="SMART" id="SM00504">
    <property type="entry name" value="Ubox"/>
    <property type="match status" value="1"/>
</dbReference>
<evidence type="ECO:0000256" key="1">
    <source>
        <dbReference type="ARBA" id="ARBA00000900"/>
    </source>
</evidence>
<evidence type="ECO:0000313" key="16">
    <source>
        <dbReference type="EMBL" id="GMH21715.1"/>
    </source>
</evidence>
<feature type="domain" description="U-box" evidence="15">
    <location>
        <begin position="768"/>
        <end position="840"/>
    </location>
</feature>
<evidence type="ECO:0000256" key="6">
    <source>
        <dbReference type="ARBA" id="ARBA00022679"/>
    </source>
</evidence>
<dbReference type="SUPFAM" id="SSF56112">
    <property type="entry name" value="Protein kinase-like (PK-like)"/>
    <property type="match status" value="1"/>
</dbReference>
<sequence length="840" mass="94986">MALEDSAIEDSWRIERIRYPEIDTLSASTSSRQEEIAEEPLASDVVEDKIFVAVGKIVKESRSTLVWALQNSRGKKICIIHVHQPSQTIPILGGKFPVSSVGKQEVRAYRETERQAMFKVLDEYVCICAQAGVRAEKLYIEMDSIEKGIVELISQQRIGKLVMGAAPDSKYSKKMKAPKSTKAIYVQRQAPAFCHIWYICKGDLIYTRVGIKQSSQNTESIQPTSLKLQMTRSQSNQPDIEHPLDEGFYRKSSSINIGGCSYDSSGWSTTRDAEASSDGYYSPLRESDSQSSGLYPRSETERSVTDHLYYQLKQAMVEAENLRREAFEESMKRRKAEKDTIEAIRKAKAAERLYSDELRQREEIEGELARGMEELESIKNQRDNIFEELQNALGQRSLLQSEIEKSNLMVKELEEKLVSAVELLQNYKRERQDLQIERDNALHAAEELRGQLERQPFNSQIPKFFSEFSFSEIEIATNNFDPSLKIGEGGYGNIYKGFLRHTEVAIKIPHHDSLQGPQEFQQEVDILSKLRHPNLVTLIGACPETWTIIYEYLPNGSLEDRLSCKDNTPPLSWQTRIVIAAELCSVLIYLHSSKPNSIVHGDLKPANVLLDAHFACKLSDFGISKEISNGDVSMGDTTRFYRTEQPMGTFAYMDPEILSTGELTTKSDVYSFGVMLLRLLTGKPARGIAKEVQYALDKDNLNAVLDTSAGDWPFVQAKQLACLALRCCETDRSNRPDLMPDVSRVLEPMRASCGSLSSLCLRANGHDPVPSYFICPIFQEIMEDPQIAADGYTYEAEALRGWLDGKHDTSPMTNLPLAHQNLIPNRALRSAIQEWLHQRR</sequence>
<dbReference type="SMART" id="SM00220">
    <property type="entry name" value="S_TKc"/>
    <property type="match status" value="1"/>
</dbReference>
<evidence type="ECO:0000256" key="13">
    <source>
        <dbReference type="SAM" id="MobiDB-lite"/>
    </source>
</evidence>
<keyword evidence="12" id="KW-0175">Coiled coil</keyword>
<feature type="coiled-coil region" evidence="12">
    <location>
        <begin position="319"/>
        <end position="451"/>
    </location>
</feature>
<keyword evidence="8" id="KW-0418">Kinase</keyword>